<evidence type="ECO:0000256" key="1">
    <source>
        <dbReference type="ARBA" id="ARBA00001043"/>
    </source>
</evidence>
<dbReference type="InterPro" id="IPR036817">
    <property type="entry name" value="Transthyretin/HIU_hydrolase_sf"/>
</dbReference>
<evidence type="ECO:0000313" key="9">
    <source>
        <dbReference type="EMBL" id="GAA4338774.1"/>
    </source>
</evidence>
<evidence type="ECO:0000256" key="7">
    <source>
        <dbReference type="RuleBase" id="RU361270"/>
    </source>
</evidence>
<dbReference type="InterPro" id="IPR014306">
    <property type="entry name" value="Hydroxyisourate_hydrolase"/>
</dbReference>
<dbReference type="Gene3D" id="2.60.40.180">
    <property type="entry name" value="Transthyretin/hydroxyisourate hydrolase domain"/>
    <property type="match status" value="1"/>
</dbReference>
<dbReference type="SUPFAM" id="SSF49472">
    <property type="entry name" value="Transthyretin (synonym: prealbumin)"/>
    <property type="match status" value="1"/>
</dbReference>
<dbReference type="Pfam" id="PF00576">
    <property type="entry name" value="Transthyretin"/>
    <property type="match status" value="1"/>
</dbReference>
<dbReference type="GO" id="GO:0016787">
    <property type="term" value="F:hydrolase activity"/>
    <property type="evidence" value="ECO:0007669"/>
    <property type="project" value="UniProtKB-KW"/>
</dbReference>
<dbReference type="EMBL" id="BAABFO010000020">
    <property type="protein sequence ID" value="GAA4338774.1"/>
    <property type="molecule type" value="Genomic_DNA"/>
</dbReference>
<keyword evidence="10" id="KW-1185">Reference proteome</keyword>
<dbReference type="PANTHER" id="PTHR10395:SF7">
    <property type="entry name" value="5-HYDROXYISOURATE HYDROLASE"/>
    <property type="match status" value="1"/>
</dbReference>
<dbReference type="CDD" id="cd05822">
    <property type="entry name" value="TLP_HIUase"/>
    <property type="match status" value="1"/>
</dbReference>
<dbReference type="NCBIfam" id="TIGR02962">
    <property type="entry name" value="hdxy_isourate"/>
    <property type="match status" value="1"/>
</dbReference>
<evidence type="ECO:0000256" key="4">
    <source>
        <dbReference type="ARBA" id="ARBA00011881"/>
    </source>
</evidence>
<comment type="caution">
    <text evidence="9">The sequence shown here is derived from an EMBL/GenBank/DDBJ whole genome shotgun (WGS) entry which is preliminary data.</text>
</comment>
<evidence type="ECO:0000256" key="3">
    <source>
        <dbReference type="ARBA" id="ARBA00009850"/>
    </source>
</evidence>
<feature type="domain" description="Transthyretin/hydroxyisourate hydrolase" evidence="8">
    <location>
        <begin position="4"/>
        <end position="116"/>
    </location>
</feature>
<comment type="subunit">
    <text evidence="4 7">Homotetramer.</text>
</comment>
<evidence type="ECO:0000256" key="6">
    <source>
        <dbReference type="ARBA" id="ARBA00022801"/>
    </source>
</evidence>
<dbReference type="PANTHER" id="PTHR10395">
    <property type="entry name" value="URICASE AND TRANSTHYRETIN-RELATED"/>
    <property type="match status" value="1"/>
</dbReference>
<dbReference type="InterPro" id="IPR023416">
    <property type="entry name" value="Transthyretin/HIU_hydrolase_d"/>
</dbReference>
<comment type="catalytic activity">
    <reaction evidence="1 7">
        <text>5-hydroxyisourate + H2O = 5-hydroxy-2-oxo-4-ureido-2,5-dihydro-1H-imidazole-5-carboxylate + H(+)</text>
        <dbReference type="Rhea" id="RHEA:23736"/>
        <dbReference type="ChEBI" id="CHEBI:15377"/>
        <dbReference type="ChEBI" id="CHEBI:15378"/>
        <dbReference type="ChEBI" id="CHEBI:18072"/>
        <dbReference type="ChEBI" id="CHEBI:58639"/>
        <dbReference type="EC" id="3.5.2.17"/>
    </reaction>
</comment>
<comment type="similarity">
    <text evidence="3 7">Belongs to the transthyretin family. 5-hydroxyisourate hydrolase subfamily.</text>
</comment>
<reference evidence="10" key="1">
    <citation type="journal article" date="2019" name="Int. J. Syst. Evol. Microbiol.">
        <title>The Global Catalogue of Microorganisms (GCM) 10K type strain sequencing project: providing services to taxonomists for standard genome sequencing and annotation.</title>
        <authorList>
            <consortium name="The Broad Institute Genomics Platform"/>
            <consortium name="The Broad Institute Genome Sequencing Center for Infectious Disease"/>
            <person name="Wu L."/>
            <person name="Ma J."/>
        </authorList>
    </citation>
    <scope>NUCLEOTIDE SEQUENCE [LARGE SCALE GENOMIC DNA]</scope>
    <source>
        <strain evidence="10">JCM 17666</strain>
    </source>
</reference>
<proteinExistence type="inferred from homology"/>
<protein>
    <recommendedName>
        <fullName evidence="7">5-hydroxyisourate hydrolase</fullName>
        <shortName evidence="7">HIU hydrolase</shortName>
        <shortName evidence="7">HIUHase</shortName>
        <ecNumber evidence="7">3.5.2.17</ecNumber>
    </recommendedName>
</protein>
<accession>A0ABP8HFT1</accession>
<evidence type="ECO:0000313" key="10">
    <source>
        <dbReference type="Proteomes" id="UP001501671"/>
    </source>
</evidence>
<dbReference type="EC" id="3.5.2.17" evidence="7"/>
<comment type="function">
    <text evidence="2">Catalyzes the hydrolysis of 5-hydroxyisourate (HIU) to 2-oxo-4-hydroxy-4-carboxy-5-ureidoimidazoline (OHCU).</text>
</comment>
<name>A0ABP8HFT1_9BURK</name>
<sequence length="117" mass="12611">MGKITTHVLDIAHGCAAAGVQIELERIEAGRAVPLRSLRTNADGRVDGAVLEGDALSAGCYRLVFAAGDYFARRGVMLPEPRYVDRIAIDFGVAEPGAHYHVALLVSPWSWTTYRGS</sequence>
<evidence type="ECO:0000256" key="5">
    <source>
        <dbReference type="ARBA" id="ARBA00022631"/>
    </source>
</evidence>
<dbReference type="Proteomes" id="UP001501671">
    <property type="component" value="Unassembled WGS sequence"/>
</dbReference>
<evidence type="ECO:0000256" key="2">
    <source>
        <dbReference type="ARBA" id="ARBA00002704"/>
    </source>
</evidence>
<organism evidence="9 10">
    <name type="scientific">Pigmentiphaga soli</name>
    <dbReference type="NCBI Taxonomy" id="1007095"/>
    <lineage>
        <taxon>Bacteria</taxon>
        <taxon>Pseudomonadati</taxon>
        <taxon>Pseudomonadota</taxon>
        <taxon>Betaproteobacteria</taxon>
        <taxon>Burkholderiales</taxon>
        <taxon>Alcaligenaceae</taxon>
        <taxon>Pigmentiphaga</taxon>
    </lineage>
</organism>
<evidence type="ECO:0000259" key="8">
    <source>
        <dbReference type="Pfam" id="PF00576"/>
    </source>
</evidence>
<dbReference type="RefSeq" id="WP_345251285.1">
    <property type="nucleotide sequence ID" value="NZ_BAABFO010000020.1"/>
</dbReference>
<keyword evidence="5 7" id="KW-0659">Purine metabolism</keyword>
<keyword evidence="6 7" id="KW-0378">Hydrolase</keyword>
<gene>
    <name evidence="9" type="primary">uraH</name>
    <name evidence="9" type="ORF">GCM10023144_36210</name>
</gene>